<name>K9VVR7_9CYAN</name>
<dbReference type="OrthoDB" id="424426at2"/>
<dbReference type="EMBL" id="CP003620">
    <property type="protein sequence ID" value="AFZ12046.1"/>
    <property type="molecule type" value="Genomic_DNA"/>
</dbReference>
<keyword evidence="2" id="KW-1185">Reference proteome</keyword>
<dbReference type="Pfam" id="PF07845">
    <property type="entry name" value="DUF1636"/>
    <property type="match status" value="1"/>
</dbReference>
<reference evidence="1 2" key="1">
    <citation type="submission" date="2012-06" db="EMBL/GenBank/DDBJ databases">
        <title>Finished chromosome of genome of Crinalium epipsammum PCC 9333.</title>
        <authorList>
            <consortium name="US DOE Joint Genome Institute"/>
            <person name="Gugger M."/>
            <person name="Coursin T."/>
            <person name="Rippka R."/>
            <person name="Tandeau De Marsac N."/>
            <person name="Huntemann M."/>
            <person name="Wei C.-L."/>
            <person name="Han J."/>
            <person name="Detter J.C."/>
            <person name="Han C."/>
            <person name="Tapia R."/>
            <person name="Davenport K."/>
            <person name="Daligault H."/>
            <person name="Erkkila T."/>
            <person name="Gu W."/>
            <person name="Munk A.C.C."/>
            <person name="Teshima H."/>
            <person name="Xu Y."/>
            <person name="Chain P."/>
            <person name="Chen A."/>
            <person name="Krypides N."/>
            <person name="Mavromatis K."/>
            <person name="Markowitz V."/>
            <person name="Szeto E."/>
            <person name="Ivanova N."/>
            <person name="Mikhailova N."/>
            <person name="Ovchinnikova G."/>
            <person name="Pagani I."/>
            <person name="Pati A."/>
            <person name="Goodwin L."/>
            <person name="Peters L."/>
            <person name="Pitluck S."/>
            <person name="Woyke T."/>
            <person name="Kerfeld C."/>
        </authorList>
    </citation>
    <scope>NUCLEOTIDE SEQUENCE [LARGE SCALE GENOMIC DNA]</scope>
    <source>
        <strain evidence="1 2">PCC 9333</strain>
    </source>
</reference>
<dbReference type="STRING" id="1173022.Cri9333_1139"/>
<protein>
    <recommendedName>
        <fullName evidence="3">Metal-binding protein</fullName>
    </recommendedName>
</protein>
<accession>K9VVR7</accession>
<dbReference type="AlphaFoldDB" id="K9VVR7"/>
<dbReference type="Gene3D" id="3.40.30.10">
    <property type="entry name" value="Glutaredoxin"/>
    <property type="match status" value="1"/>
</dbReference>
<dbReference type="KEGG" id="cep:Cri9333_1139"/>
<gene>
    <name evidence="1" type="ORF">Cri9333_1139</name>
</gene>
<sequence length="137" mass="15216">MQPQHTLFVCTSCASVWKDGKTIGKSGGQQLLEQLLQLYPNWDLRDEWQIQPVECMSACSHSCAISFAAIGKYTYLFGDLPYSEENLSAIADVFNCADNYYSKPDGLLPWSERPAALKKGVVARIPPIPIKTVSSKE</sequence>
<dbReference type="HOGENOM" id="CLU_125446_2_0_3"/>
<proteinExistence type="predicted"/>
<evidence type="ECO:0000313" key="2">
    <source>
        <dbReference type="Proteomes" id="UP000010472"/>
    </source>
</evidence>
<evidence type="ECO:0008006" key="3">
    <source>
        <dbReference type="Google" id="ProtNLM"/>
    </source>
</evidence>
<dbReference type="InterPro" id="IPR012863">
    <property type="entry name" value="DUF1636"/>
</dbReference>
<organism evidence="1 2">
    <name type="scientific">Crinalium epipsammum PCC 9333</name>
    <dbReference type="NCBI Taxonomy" id="1173022"/>
    <lineage>
        <taxon>Bacteria</taxon>
        <taxon>Bacillati</taxon>
        <taxon>Cyanobacteriota</taxon>
        <taxon>Cyanophyceae</taxon>
        <taxon>Gomontiellales</taxon>
        <taxon>Gomontiellaceae</taxon>
        <taxon>Crinalium</taxon>
    </lineage>
</organism>
<dbReference type="Proteomes" id="UP000010472">
    <property type="component" value="Chromosome"/>
</dbReference>
<dbReference type="PATRIC" id="fig|1173022.3.peg.1233"/>
<evidence type="ECO:0000313" key="1">
    <source>
        <dbReference type="EMBL" id="AFZ12046.1"/>
    </source>
</evidence>
<dbReference type="eggNOG" id="COG5469">
    <property type="taxonomic scope" value="Bacteria"/>
</dbReference>
<dbReference type="RefSeq" id="WP_015202168.1">
    <property type="nucleotide sequence ID" value="NC_019753.1"/>
</dbReference>